<feature type="coiled-coil region" evidence="1">
    <location>
        <begin position="881"/>
        <end position="954"/>
    </location>
</feature>
<feature type="coiled-coil region" evidence="1">
    <location>
        <begin position="817"/>
        <end position="851"/>
    </location>
</feature>
<feature type="region of interest" description="Disordered" evidence="2">
    <location>
        <begin position="2004"/>
        <end position="2095"/>
    </location>
</feature>
<feature type="coiled-coil region" evidence="1">
    <location>
        <begin position="1766"/>
        <end position="1872"/>
    </location>
</feature>
<feature type="coiled-coil region" evidence="1">
    <location>
        <begin position="191"/>
        <end position="287"/>
    </location>
</feature>
<dbReference type="EMBL" id="OW152826">
    <property type="protein sequence ID" value="CAH2042599.1"/>
    <property type="molecule type" value="Genomic_DNA"/>
</dbReference>
<keyword evidence="1" id="KW-0175">Coiled coil</keyword>
<proteinExistence type="predicted"/>
<feature type="coiled-coil region" evidence="1">
    <location>
        <begin position="334"/>
        <end position="368"/>
    </location>
</feature>
<feature type="coiled-coil region" evidence="1">
    <location>
        <begin position="401"/>
        <end position="549"/>
    </location>
</feature>
<dbReference type="Gene3D" id="1.10.287.1490">
    <property type="match status" value="1"/>
</dbReference>
<organism evidence="3 4">
    <name type="scientific">Iphiclides podalirius</name>
    <name type="common">scarce swallowtail</name>
    <dbReference type="NCBI Taxonomy" id="110791"/>
    <lineage>
        <taxon>Eukaryota</taxon>
        <taxon>Metazoa</taxon>
        <taxon>Ecdysozoa</taxon>
        <taxon>Arthropoda</taxon>
        <taxon>Hexapoda</taxon>
        <taxon>Insecta</taxon>
        <taxon>Pterygota</taxon>
        <taxon>Neoptera</taxon>
        <taxon>Endopterygota</taxon>
        <taxon>Lepidoptera</taxon>
        <taxon>Glossata</taxon>
        <taxon>Ditrysia</taxon>
        <taxon>Papilionoidea</taxon>
        <taxon>Papilionidae</taxon>
        <taxon>Papilioninae</taxon>
        <taxon>Iphiclides</taxon>
    </lineage>
</organism>
<gene>
    <name evidence="3" type="ORF">IPOD504_LOCUS3950</name>
</gene>
<feature type="coiled-coil region" evidence="1">
    <location>
        <begin position="1617"/>
        <end position="1644"/>
    </location>
</feature>
<accession>A0ABN8I048</accession>
<sequence>MHQKWKYIIANWINCYFYENNNKNEKLVKHESLVNIISHLRDNFNLDESKSSVFSGRSLEEFIAEKYPGFTFENGTVEVTNEEEIYIAASLLLFFVCVNSKDVDIKSAMCSKLSTGDQEVILRYSKTLMECHSISSHDVIAAIAEACGPDMATGEGACGQSMVAETPPALRSLHGEVRRLQATLDAERFDKNYLQDELARTNLKMEKLLKDKEQYKMDIMNLKAKISMCCGQDTETQRVEAKSSEIVKLSKQLQLMEQRVVDVQEQLEEVQHERDTYKTKLDDLKGECDRLLLLSQEEASRSRHLAEELETEKRQSQTLPVCSEVCANVVEVQLGEERAKCLALKQQIQSLQDEMKEQIQIAETLQKSVTDRENDILNLKHRINEEIEEKNNLKSYFDKEITKLNNLVNELEQKIKDNVKHSSSVIEKKMQDIQTLQEEKLSLLQSLSDETTKSENMIKNLKTEIDSEKLSKSKMRDDYENLVMKMKEKVLNRNNELVEQQNNILKKSELIEQLNLELRKERELKDETINKYNKDLELLHAQKSNVEKELQGKCKEVTELVKQIHQRDECIEEMVKDLEYFKMSTSTLKEDCRILEENKRSLLDDIQNRQISAEKLRIELDTLKQMHNEEKDMLQCKFEEMCAMVKSLQTQLQNEIDFKLGIQRELEKTQGVITKLSNTNTKLHAEQAEVMSKMLEKDEIIKTNNTTIHEKEELLSKLQQDYYVLKTDTERLSIELLHKVKLIEDYEDKLEHLNKSFEQQKSEYCKIIDTLNTELATVNDQKQTLADSSKSLSDENSLVIKKFNEKCDIITQMEIERENLSQKMEEKGAIIQTLERKLNDKMVAFMEIENNFEHEISKLVSKLSDTEKTLKEVTIHSNKVIENQEIQIQSLKAEIFKLKGIIETSFKEKAKLESEKACLENKIEETMVKINEIENDYKSKCDTLEGRLDDLKLEVIDRDEEVSHLNAKNSLLFSSLSEKEKELSILQDENCEWKSIKDIMDETLKKEKQSMQESLFKLNNNNSKLMEELKQNQQTIEILEEKLKTSNSSIASLEADKELTQELDKQRAAVLQNQKEIECKEITISELKSRVSAIENVTKEMEVIKKDNEQIIERLRRKEQECALIQIENDEWKIKKDALEVEFENEKKFLQQALKMQIENNQKLETDAQVQVQKALELREKLQAHDIMIGKLQSEKVTQEKQLKDLENKIALYEAQKDSLTKENSTLTNEQNDTMTKFKKLQNELDFIKNEKVIQLTEENTRLSNTLEQNKSMIPTLEKLIKKELEQNELLRKENSAEKSELIQKCNILQENQRSVEQELNQRRAEIKALQDEILNIKSEAASREEDLKAQNIKLTNVIQEKEELLSKINDELSKEILLNGQYQKEAESREKHIRGLQNILKEDKHAMVEVLMNENKKLIAQIESNAVLNKEKCSGECDGRAEKIQDDLHPQVDCISSTNVSYPTMDCNKTIRDLEKILNDKNRTITFLQVEITFLKSLMAESENKVLDLTKNLEVSQENCQQLSIDLKKILQQKNEEIADLKSKISKMTAMENRASQIIKVSAKYQEIIHKRMAEIKSNTVLKELTNFGNVANCDGDLKRGLNSGAVTMEDLESFLETTERHIRRCSEKRAALQKERDRLLEVNRINESEIISVRKFLAELSVSVRTFSSVKEVYAQQLSRVVSLQRTVRREILEAEERLTEAAACGLERGYAAAMQDLAECAMNLQRWADRCHGRALSAERIKQAFSGGQELERGSLAAASFQNAGLEAQMEQLAGSFQKLLEEAARARSGNGARDALAMTVREVRAEYEEKLARMKTKMKELYQKEVQSFKEAQRDEIKVLHQELQSTKETLKQARKYYEDEIRSLNLELWTLGEKFLGKNDEAEWLRRKQRSESLMSLQHVPTAAFATQTEEPCKGTDSHSLRSLPVNMNKKREGRGLHMSDEEGEVFDNRCLRELNTPRAPRLSELRWRNSLCPPHLKSSYPAETQFAPALREEDIKAGPTDASVGERQQRKEVGITAYKKPGPPTPSKQAGRLSATDSELRESLRVEAEPQPRKTATPSRLRLLFTSARNDTVEGTPRSRRLSNFFRKK</sequence>
<name>A0ABN8I048_9NEOP</name>
<feature type="non-terminal residue" evidence="3">
    <location>
        <position position="2095"/>
    </location>
</feature>
<evidence type="ECO:0000313" key="3">
    <source>
        <dbReference type="EMBL" id="CAH2042599.1"/>
    </source>
</evidence>
<feature type="compositionally biased region" description="Basic and acidic residues" evidence="2">
    <location>
        <begin position="2044"/>
        <end position="2058"/>
    </location>
</feature>
<feature type="coiled-coil region" evidence="1">
    <location>
        <begin position="1094"/>
        <end position="1372"/>
    </location>
</feature>
<protein>
    <submittedName>
        <fullName evidence="3">Uncharacterized protein</fullName>
    </submittedName>
</protein>
<evidence type="ECO:0000256" key="2">
    <source>
        <dbReference type="SAM" id="MobiDB-lite"/>
    </source>
</evidence>
<feature type="coiled-coil region" evidence="1">
    <location>
        <begin position="1472"/>
        <end position="1552"/>
    </location>
</feature>
<feature type="coiled-coil region" evidence="1">
    <location>
        <begin position="1008"/>
        <end position="1056"/>
    </location>
</feature>
<evidence type="ECO:0000313" key="4">
    <source>
        <dbReference type="Proteomes" id="UP000837857"/>
    </source>
</evidence>
<dbReference type="Proteomes" id="UP000837857">
    <property type="component" value="Chromosome 14"/>
</dbReference>
<reference evidence="3" key="1">
    <citation type="submission" date="2022-03" db="EMBL/GenBank/DDBJ databases">
        <authorList>
            <person name="Martin H S."/>
        </authorList>
    </citation>
    <scope>NUCLEOTIDE SEQUENCE</scope>
</reference>
<evidence type="ECO:0000256" key="1">
    <source>
        <dbReference type="SAM" id="Coils"/>
    </source>
</evidence>
<feature type="compositionally biased region" description="Basic residues" evidence="2">
    <location>
        <begin position="2084"/>
        <end position="2095"/>
    </location>
</feature>
<keyword evidence="4" id="KW-1185">Reference proteome</keyword>